<dbReference type="EMBL" id="BKCP01006737">
    <property type="protein sequence ID" value="GER43747.1"/>
    <property type="molecule type" value="Genomic_DNA"/>
</dbReference>
<evidence type="ECO:0000256" key="1">
    <source>
        <dbReference type="SAM" id="MobiDB-lite"/>
    </source>
</evidence>
<proteinExistence type="predicted"/>
<evidence type="ECO:0000313" key="2">
    <source>
        <dbReference type="EMBL" id="GER43747.1"/>
    </source>
</evidence>
<keyword evidence="3" id="KW-1185">Reference proteome</keyword>
<feature type="compositionally biased region" description="Basic residues" evidence="1">
    <location>
        <begin position="37"/>
        <end position="46"/>
    </location>
</feature>
<gene>
    <name evidence="2" type="ORF">STAS_20622</name>
</gene>
<organism evidence="2 3">
    <name type="scientific">Striga asiatica</name>
    <name type="common">Asiatic witchweed</name>
    <name type="synonym">Buchnera asiatica</name>
    <dbReference type="NCBI Taxonomy" id="4170"/>
    <lineage>
        <taxon>Eukaryota</taxon>
        <taxon>Viridiplantae</taxon>
        <taxon>Streptophyta</taxon>
        <taxon>Embryophyta</taxon>
        <taxon>Tracheophyta</taxon>
        <taxon>Spermatophyta</taxon>
        <taxon>Magnoliopsida</taxon>
        <taxon>eudicotyledons</taxon>
        <taxon>Gunneridae</taxon>
        <taxon>Pentapetalae</taxon>
        <taxon>asterids</taxon>
        <taxon>lamiids</taxon>
        <taxon>Lamiales</taxon>
        <taxon>Orobanchaceae</taxon>
        <taxon>Buchnereae</taxon>
        <taxon>Striga</taxon>
    </lineage>
</organism>
<feature type="region of interest" description="Disordered" evidence="1">
    <location>
        <begin position="31"/>
        <end position="60"/>
    </location>
</feature>
<sequence length="104" mass="10888">MFLRVQDSGKRDLVQQTVNLCREMSENLRVGGVGSGRGRKASRRRGVGSGGEGSEAAARGQRLCLKNGEADFTETEGRGGDGPTAACGWCLTGDCLVVVGLTGW</sequence>
<protein>
    <submittedName>
        <fullName evidence="2">DNA gyrase subunit A</fullName>
    </submittedName>
</protein>
<dbReference type="Proteomes" id="UP000325081">
    <property type="component" value="Unassembled WGS sequence"/>
</dbReference>
<comment type="caution">
    <text evidence="2">The sequence shown here is derived from an EMBL/GenBank/DDBJ whole genome shotgun (WGS) entry which is preliminary data.</text>
</comment>
<accession>A0A5A7QH42</accession>
<reference evidence="3" key="1">
    <citation type="journal article" date="2019" name="Curr. Biol.">
        <title>Genome Sequence of Striga asiatica Provides Insight into the Evolution of Plant Parasitism.</title>
        <authorList>
            <person name="Yoshida S."/>
            <person name="Kim S."/>
            <person name="Wafula E.K."/>
            <person name="Tanskanen J."/>
            <person name="Kim Y.M."/>
            <person name="Honaas L."/>
            <person name="Yang Z."/>
            <person name="Spallek T."/>
            <person name="Conn C.E."/>
            <person name="Ichihashi Y."/>
            <person name="Cheong K."/>
            <person name="Cui S."/>
            <person name="Der J.P."/>
            <person name="Gundlach H."/>
            <person name="Jiao Y."/>
            <person name="Hori C."/>
            <person name="Ishida J.K."/>
            <person name="Kasahara H."/>
            <person name="Kiba T."/>
            <person name="Kim M.S."/>
            <person name="Koo N."/>
            <person name="Laohavisit A."/>
            <person name="Lee Y.H."/>
            <person name="Lumba S."/>
            <person name="McCourt P."/>
            <person name="Mortimer J.C."/>
            <person name="Mutuku J.M."/>
            <person name="Nomura T."/>
            <person name="Sasaki-Sekimoto Y."/>
            <person name="Seto Y."/>
            <person name="Wang Y."/>
            <person name="Wakatake T."/>
            <person name="Sakakibara H."/>
            <person name="Demura T."/>
            <person name="Yamaguchi S."/>
            <person name="Yoneyama K."/>
            <person name="Manabe R.I."/>
            <person name="Nelson D.C."/>
            <person name="Schulman A.H."/>
            <person name="Timko M.P."/>
            <person name="dePamphilis C.W."/>
            <person name="Choi D."/>
            <person name="Shirasu K."/>
        </authorList>
    </citation>
    <scope>NUCLEOTIDE SEQUENCE [LARGE SCALE GENOMIC DNA]</scope>
    <source>
        <strain evidence="3">cv. UVA1</strain>
    </source>
</reference>
<dbReference type="AlphaFoldDB" id="A0A5A7QH42"/>
<name>A0A5A7QH42_STRAF</name>
<evidence type="ECO:0000313" key="3">
    <source>
        <dbReference type="Proteomes" id="UP000325081"/>
    </source>
</evidence>